<keyword evidence="2" id="KW-1133">Transmembrane helix</keyword>
<feature type="transmembrane region" description="Helical" evidence="2">
    <location>
        <begin position="6"/>
        <end position="24"/>
    </location>
</feature>
<keyword evidence="2" id="KW-0472">Membrane</keyword>
<dbReference type="AlphaFoldDB" id="A0A8T8HTR6"/>
<sequence length="217" mass="23425">MAEVISSVASLLWPLVVVIVLYGFRSQLRAVIGSAAKREVTLEVGGQVVTLGTLSEAQSDAIADLQKQLGELREQLGVPSRGPDPAPAAEEQTSPPAVLWVDDNPENNVLEIARLRDRGVRVDLARSTREAVPLVGGGRYRAVVTDMVRREHGREVADAGLRLADAVRALDPAVPIAIYTGFSHRWAATDTAVLDVASLVTASPWELSEFFRKLDLL</sequence>
<proteinExistence type="predicted"/>
<reference evidence="3 6" key="1">
    <citation type="submission" date="2021-01" db="EMBL/GenBank/DDBJ databases">
        <title>Sequencing the genomes of 1000 actinobacteria strains.</title>
        <authorList>
            <person name="Klenk H.-P."/>
        </authorList>
    </citation>
    <scope>NUCLEOTIDE SEQUENCE [LARGE SCALE GENOMIC DNA]</scope>
    <source>
        <strain evidence="3 6">DSM 44581</strain>
    </source>
</reference>
<dbReference type="Proteomes" id="UP000671828">
    <property type="component" value="Chromosome"/>
</dbReference>
<accession>A0A8T8HTR6</accession>
<evidence type="ECO:0000256" key="2">
    <source>
        <dbReference type="SAM" id="Phobius"/>
    </source>
</evidence>
<evidence type="ECO:0000256" key="1">
    <source>
        <dbReference type="SAM" id="MobiDB-lite"/>
    </source>
</evidence>
<dbReference type="Gene3D" id="3.40.50.2300">
    <property type="match status" value="1"/>
</dbReference>
<keyword evidence="2" id="KW-0812">Transmembrane</keyword>
<dbReference type="EMBL" id="CP072788">
    <property type="protein sequence ID" value="QTR01953.1"/>
    <property type="molecule type" value="Genomic_DNA"/>
</dbReference>
<reference evidence="4" key="2">
    <citation type="submission" date="2021-04" db="EMBL/GenBank/DDBJ databases">
        <title>Saccharothrix algeriensis WGS.</title>
        <authorList>
            <person name="Stuskova K."/>
            <person name="Hakalova E."/>
            <person name="Tebbal A.B."/>
            <person name="Eichmeier A."/>
        </authorList>
    </citation>
    <scope>NUCLEOTIDE SEQUENCE</scope>
    <source>
        <strain evidence="4">NRRL B-24137</strain>
    </source>
</reference>
<organism evidence="4 5">
    <name type="scientific">Saccharothrix algeriensis</name>
    <dbReference type="NCBI Taxonomy" id="173560"/>
    <lineage>
        <taxon>Bacteria</taxon>
        <taxon>Bacillati</taxon>
        <taxon>Actinomycetota</taxon>
        <taxon>Actinomycetes</taxon>
        <taxon>Pseudonocardiales</taxon>
        <taxon>Pseudonocardiaceae</taxon>
        <taxon>Saccharothrix</taxon>
    </lineage>
</organism>
<dbReference type="EMBL" id="JAFBCL010000001">
    <property type="protein sequence ID" value="MBM7813435.1"/>
    <property type="molecule type" value="Genomic_DNA"/>
</dbReference>
<gene>
    <name evidence="4" type="ORF">J7S33_22260</name>
    <name evidence="3" type="ORF">JOE68_004300</name>
</gene>
<evidence type="ECO:0000313" key="3">
    <source>
        <dbReference type="EMBL" id="MBM7813435.1"/>
    </source>
</evidence>
<dbReference type="InterPro" id="IPR011006">
    <property type="entry name" value="CheY-like_superfamily"/>
</dbReference>
<evidence type="ECO:0000313" key="6">
    <source>
        <dbReference type="Proteomes" id="UP001195724"/>
    </source>
</evidence>
<dbReference type="SUPFAM" id="SSF52172">
    <property type="entry name" value="CheY-like"/>
    <property type="match status" value="1"/>
</dbReference>
<name>A0A8T8HTR6_9PSEU</name>
<dbReference type="Proteomes" id="UP001195724">
    <property type="component" value="Unassembled WGS sequence"/>
</dbReference>
<evidence type="ECO:0000313" key="5">
    <source>
        <dbReference type="Proteomes" id="UP000671828"/>
    </source>
</evidence>
<protein>
    <submittedName>
        <fullName evidence="3">CheY-like chemotaxis protein</fullName>
    </submittedName>
    <submittedName>
        <fullName evidence="4">Response regulator</fullName>
    </submittedName>
</protein>
<feature type="region of interest" description="Disordered" evidence="1">
    <location>
        <begin position="76"/>
        <end position="96"/>
    </location>
</feature>
<evidence type="ECO:0000313" key="4">
    <source>
        <dbReference type="EMBL" id="QTR01953.1"/>
    </source>
</evidence>
<dbReference type="RefSeq" id="WP_204844068.1">
    <property type="nucleotide sequence ID" value="NZ_JAFBCL010000001.1"/>
</dbReference>
<keyword evidence="6" id="KW-1185">Reference proteome</keyword>